<feature type="compositionally biased region" description="Basic residues" evidence="1">
    <location>
        <begin position="132"/>
        <end position="144"/>
    </location>
</feature>
<dbReference type="AlphaFoldDB" id="A0A410JSR2"/>
<feature type="compositionally biased region" description="Basic and acidic residues" evidence="1">
    <location>
        <begin position="45"/>
        <end position="66"/>
    </location>
</feature>
<name>A0A410JSR2_ORNRH</name>
<evidence type="ECO:0000313" key="2">
    <source>
        <dbReference type="EMBL" id="QAR31183.1"/>
    </source>
</evidence>
<evidence type="ECO:0000313" key="3">
    <source>
        <dbReference type="Proteomes" id="UP000287701"/>
    </source>
</evidence>
<reference evidence="2 3" key="1">
    <citation type="submission" date="2019-01" db="EMBL/GenBank/DDBJ databases">
        <title>Whole Genome of Ornithobacterium rhinotracheale FARPER-174b.</title>
        <authorList>
            <person name="Tataje-Lavanda L.A."/>
            <person name="Montalvan A."/>
            <person name="Montesinos R."/>
            <person name="Zimic M."/>
            <person name="Fernandez-Sanchez M."/>
            <person name="Fernandez-Diaz M."/>
        </authorList>
    </citation>
    <scope>NUCLEOTIDE SEQUENCE [LARGE SCALE GENOMIC DNA]</scope>
    <source>
        <strain evidence="2 3">FARPER-174b</strain>
    </source>
</reference>
<dbReference type="RefSeq" id="WP_128501628.1">
    <property type="nucleotide sequence ID" value="NZ_CP035107.1"/>
</dbReference>
<feature type="compositionally biased region" description="Polar residues" evidence="1">
    <location>
        <begin position="78"/>
        <end position="89"/>
    </location>
</feature>
<feature type="compositionally biased region" description="Polar residues" evidence="1">
    <location>
        <begin position="1"/>
        <end position="12"/>
    </location>
</feature>
<dbReference type="Proteomes" id="UP000287701">
    <property type="component" value="Chromosome"/>
</dbReference>
<dbReference type="EMBL" id="CP035107">
    <property type="protein sequence ID" value="QAR31183.1"/>
    <property type="molecule type" value="Genomic_DNA"/>
</dbReference>
<protein>
    <submittedName>
        <fullName evidence="2">Uncharacterized protein</fullName>
    </submittedName>
</protein>
<feature type="region of interest" description="Disordered" evidence="1">
    <location>
        <begin position="41"/>
        <end position="144"/>
    </location>
</feature>
<sequence length="144" mass="16190">MSELTANLIKSNNYERTDTANVSSNLIEAKDRRDTYEKWLTSSEYSKRTSESLRSLIEEGRRKNERGAPQGERAGTGDSESNGNESSRANRGGSERIRKRPAVAPPPLKKTKTEIPPPSEGFQNTKNQSKCPQKKKKKPLNLDR</sequence>
<proteinExistence type="predicted"/>
<feature type="region of interest" description="Disordered" evidence="1">
    <location>
        <begin position="1"/>
        <end position="26"/>
    </location>
</feature>
<gene>
    <name evidence="2" type="ORF">EQP59_07460</name>
</gene>
<evidence type="ECO:0000256" key="1">
    <source>
        <dbReference type="SAM" id="MobiDB-lite"/>
    </source>
</evidence>
<organism evidence="2 3">
    <name type="scientific">Ornithobacterium rhinotracheale</name>
    <dbReference type="NCBI Taxonomy" id="28251"/>
    <lineage>
        <taxon>Bacteria</taxon>
        <taxon>Pseudomonadati</taxon>
        <taxon>Bacteroidota</taxon>
        <taxon>Flavobacteriia</taxon>
        <taxon>Flavobacteriales</taxon>
        <taxon>Weeksellaceae</taxon>
        <taxon>Ornithobacterium</taxon>
    </lineage>
</organism>
<accession>A0A410JSR2</accession>